<dbReference type="CDD" id="cd00093">
    <property type="entry name" value="HTH_XRE"/>
    <property type="match status" value="1"/>
</dbReference>
<proteinExistence type="predicted"/>
<dbReference type="Pfam" id="PF01381">
    <property type="entry name" value="HTH_3"/>
    <property type="match status" value="1"/>
</dbReference>
<dbReference type="PROSITE" id="PS50943">
    <property type="entry name" value="HTH_CROC1"/>
    <property type="match status" value="1"/>
</dbReference>
<evidence type="ECO:0000259" key="3">
    <source>
        <dbReference type="PROSITE" id="PS50943"/>
    </source>
</evidence>
<name>A0ABT7DNR3_9ACTN</name>
<keyword evidence="1" id="KW-0238">DNA-binding</keyword>
<keyword evidence="2" id="KW-0472">Membrane</keyword>
<feature type="transmembrane region" description="Helical" evidence="2">
    <location>
        <begin position="92"/>
        <end position="115"/>
    </location>
</feature>
<dbReference type="PANTHER" id="PTHR46558">
    <property type="entry name" value="TRACRIPTIONAL REGULATORY PROTEIN-RELATED-RELATED"/>
    <property type="match status" value="1"/>
</dbReference>
<evidence type="ECO:0000256" key="1">
    <source>
        <dbReference type="ARBA" id="ARBA00023125"/>
    </source>
</evidence>
<dbReference type="SMART" id="SM00530">
    <property type="entry name" value="HTH_XRE"/>
    <property type="match status" value="1"/>
</dbReference>
<feature type="domain" description="HTH cro/C1-type" evidence="3">
    <location>
        <begin position="14"/>
        <end position="68"/>
    </location>
</feature>
<keyword evidence="2" id="KW-0812">Transmembrane</keyword>
<dbReference type="Proteomes" id="UP001232750">
    <property type="component" value="Unassembled WGS sequence"/>
</dbReference>
<keyword evidence="5" id="KW-1185">Reference proteome</keyword>
<reference evidence="4 5" key="1">
    <citation type="submission" date="2023-05" db="EMBL/GenBank/DDBJ databases">
        <title>Gordonibacter KGMB12511T sp. nov., isolated from faeces of healthy Korean.</title>
        <authorList>
            <person name="Kim H.S."/>
            <person name="Kim J.-S."/>
            <person name="Suh M.K."/>
            <person name="Eom M.K."/>
            <person name="Do H.E."/>
            <person name="Lee J.-S."/>
        </authorList>
    </citation>
    <scope>NUCLEOTIDE SEQUENCE [LARGE SCALE GENOMIC DNA]</scope>
    <source>
        <strain evidence="4 5">KGMB12511</strain>
    </source>
</reference>
<dbReference type="EMBL" id="JASJEU010000012">
    <property type="protein sequence ID" value="MDJ1650176.1"/>
    <property type="molecule type" value="Genomic_DNA"/>
</dbReference>
<comment type="caution">
    <text evidence="4">The sequence shown here is derived from an EMBL/GenBank/DDBJ whole genome shotgun (WGS) entry which is preliminary data.</text>
</comment>
<feature type="transmembrane region" description="Helical" evidence="2">
    <location>
        <begin position="121"/>
        <end position="144"/>
    </location>
</feature>
<keyword evidence="2" id="KW-1133">Transmembrane helix</keyword>
<organism evidence="4 5">
    <name type="scientific">Gordonibacter faecis</name>
    <dbReference type="NCBI Taxonomy" id="3047475"/>
    <lineage>
        <taxon>Bacteria</taxon>
        <taxon>Bacillati</taxon>
        <taxon>Actinomycetota</taxon>
        <taxon>Coriobacteriia</taxon>
        <taxon>Eggerthellales</taxon>
        <taxon>Eggerthellaceae</taxon>
        <taxon>Gordonibacter</taxon>
    </lineage>
</organism>
<dbReference type="InterPro" id="IPR001387">
    <property type="entry name" value="Cro/C1-type_HTH"/>
</dbReference>
<accession>A0ABT7DNR3</accession>
<evidence type="ECO:0000313" key="5">
    <source>
        <dbReference type="Proteomes" id="UP001232750"/>
    </source>
</evidence>
<dbReference type="RefSeq" id="WP_283831528.1">
    <property type="nucleotide sequence ID" value="NZ_JASJEU010000012.1"/>
</dbReference>
<dbReference type="InterPro" id="IPR010982">
    <property type="entry name" value="Lambda_DNA-bd_dom_sf"/>
</dbReference>
<protein>
    <submittedName>
        <fullName evidence="4">Helix-turn-helix transcriptional regulator</fullName>
    </submittedName>
</protein>
<dbReference type="SUPFAM" id="SSF47413">
    <property type="entry name" value="lambda repressor-like DNA-binding domains"/>
    <property type="match status" value="1"/>
</dbReference>
<dbReference type="Gene3D" id="1.10.260.40">
    <property type="entry name" value="lambda repressor-like DNA-binding domains"/>
    <property type="match status" value="1"/>
</dbReference>
<dbReference type="PANTHER" id="PTHR46558:SF15">
    <property type="entry name" value="HELIX-TURN-HELIX DOMAIN PROTEIN"/>
    <property type="match status" value="1"/>
</dbReference>
<evidence type="ECO:0000256" key="2">
    <source>
        <dbReference type="SAM" id="Phobius"/>
    </source>
</evidence>
<evidence type="ECO:0000313" key="4">
    <source>
        <dbReference type="EMBL" id="MDJ1650176.1"/>
    </source>
</evidence>
<sequence>MNQEQTNITTGKQIRHLRTQLGMTQEELAGELNVTRQALSNWERDVNEPDLNMLKKICFLFGVNMDDFAKEVITKMETYEKKEKRQFNKYDMAIGLFYGVGIFLGIGIFFVGGFMTMSGAGWGASLFGGGCFSLVFGLICHAVITLRTGIYCAIHHRANLT</sequence>
<gene>
    <name evidence="4" type="ORF">QNJ86_05150</name>
</gene>